<protein>
    <submittedName>
        <fullName evidence="1">Uncharacterized protein</fullName>
    </submittedName>
</protein>
<dbReference type="Proteomes" id="UP000662678">
    <property type="component" value="Unassembled WGS sequence"/>
</dbReference>
<evidence type="ECO:0000313" key="2">
    <source>
        <dbReference type="Proteomes" id="UP000662678"/>
    </source>
</evidence>
<gene>
    <name evidence="1" type="ORF">GCM10011419_29070</name>
</gene>
<proteinExistence type="predicted"/>
<dbReference type="EMBL" id="BMYP01000069">
    <property type="protein sequence ID" value="GHD82077.1"/>
    <property type="molecule type" value="Genomic_DNA"/>
</dbReference>
<accession>A0ABQ3HGT8</accession>
<sequence length="117" mass="13230">MLKLAATRGRPGGTYAMKRSFLLSLLLLGLAQPAHALCVSEILKCARTAPLILQLETADTRDKAFIPPPTNGFMLERNELAGSKKIELRPSWRLDDDTRVSVKVKRSQVELRMRKRW</sequence>
<evidence type="ECO:0000313" key="1">
    <source>
        <dbReference type="EMBL" id="GHD82077.1"/>
    </source>
</evidence>
<comment type="caution">
    <text evidence="1">The sequence shown here is derived from an EMBL/GenBank/DDBJ whole genome shotgun (WGS) entry which is preliminary data.</text>
</comment>
<reference evidence="2" key="1">
    <citation type="journal article" date="2019" name="Int. J. Syst. Evol. Microbiol.">
        <title>The Global Catalogue of Microorganisms (GCM) 10K type strain sequencing project: providing services to taxonomists for standard genome sequencing and annotation.</title>
        <authorList>
            <consortium name="The Broad Institute Genomics Platform"/>
            <consortium name="The Broad Institute Genome Sequencing Center for Infectious Disease"/>
            <person name="Wu L."/>
            <person name="Ma J."/>
        </authorList>
    </citation>
    <scope>NUCLEOTIDE SEQUENCE [LARGE SCALE GENOMIC DNA]</scope>
    <source>
        <strain evidence="2">KCTC 23713</strain>
    </source>
</reference>
<name>A0ABQ3HGT8_9NEIS</name>
<keyword evidence="2" id="KW-1185">Reference proteome</keyword>
<organism evidence="1 2">
    <name type="scientific">Vogesella fluminis</name>
    <dbReference type="NCBI Taxonomy" id="1069161"/>
    <lineage>
        <taxon>Bacteria</taxon>
        <taxon>Pseudomonadati</taxon>
        <taxon>Pseudomonadota</taxon>
        <taxon>Betaproteobacteria</taxon>
        <taxon>Neisseriales</taxon>
        <taxon>Chromobacteriaceae</taxon>
        <taxon>Vogesella</taxon>
    </lineage>
</organism>